<protein>
    <submittedName>
        <fullName evidence="2">SET domain-containing protein</fullName>
    </submittedName>
</protein>
<reference evidence="2 3" key="1">
    <citation type="submission" date="2020-01" db="EMBL/GenBank/DDBJ databases">
        <authorList>
            <person name="Lee S.D."/>
        </authorList>
    </citation>
    <scope>NUCLEOTIDE SEQUENCE [LARGE SCALE GENOMIC DNA]</scope>
    <source>
        <strain evidence="2 3">SAP-1</strain>
    </source>
</reference>
<proteinExistence type="predicted"/>
<evidence type="ECO:0000256" key="1">
    <source>
        <dbReference type="SAM" id="MobiDB-lite"/>
    </source>
</evidence>
<dbReference type="Gene3D" id="2.170.270.10">
    <property type="entry name" value="SET domain"/>
    <property type="match status" value="1"/>
</dbReference>
<evidence type="ECO:0000313" key="2">
    <source>
        <dbReference type="EMBL" id="NMP27945.1"/>
    </source>
</evidence>
<feature type="region of interest" description="Disordered" evidence="1">
    <location>
        <begin position="1"/>
        <end position="42"/>
    </location>
</feature>
<reference evidence="2 3" key="2">
    <citation type="submission" date="2020-06" db="EMBL/GenBank/DDBJ databases">
        <title>Polyphasic characterization of a Rahnella strain isolated from tree sap.</title>
        <authorList>
            <person name="Kim I.S."/>
        </authorList>
    </citation>
    <scope>NUCLEOTIDE SEQUENCE [LARGE SCALE GENOMIC DNA]</scope>
    <source>
        <strain evidence="2 3">SAP-1</strain>
    </source>
</reference>
<feature type="compositionally biased region" description="Polar residues" evidence="1">
    <location>
        <begin position="10"/>
        <end position="42"/>
    </location>
</feature>
<dbReference type="SUPFAM" id="SSF82199">
    <property type="entry name" value="SET domain"/>
    <property type="match status" value="1"/>
</dbReference>
<dbReference type="InterPro" id="IPR046341">
    <property type="entry name" value="SET_dom_sf"/>
</dbReference>
<accession>A0A848MJS1</accession>
<gene>
    <name evidence="2" type="ORF">GW590_13880</name>
</gene>
<organism evidence="2 3">
    <name type="scientific">Rouxiella aceris</name>
    <dbReference type="NCBI Taxonomy" id="2703884"/>
    <lineage>
        <taxon>Bacteria</taxon>
        <taxon>Pseudomonadati</taxon>
        <taxon>Pseudomonadota</taxon>
        <taxon>Gammaproteobacteria</taxon>
        <taxon>Enterobacterales</taxon>
        <taxon>Yersiniaceae</taxon>
        <taxon>Rouxiella</taxon>
    </lineage>
</organism>
<comment type="caution">
    <text evidence="2">The sequence shown here is derived from an EMBL/GenBank/DDBJ whole genome shotgun (WGS) entry which is preliminary data.</text>
</comment>
<keyword evidence="3" id="KW-1185">Reference proteome</keyword>
<dbReference type="EMBL" id="JAADJU010000007">
    <property type="protein sequence ID" value="NMP27945.1"/>
    <property type="molecule type" value="Genomic_DNA"/>
</dbReference>
<evidence type="ECO:0000313" key="3">
    <source>
        <dbReference type="Proteomes" id="UP000585363"/>
    </source>
</evidence>
<dbReference type="Proteomes" id="UP000585363">
    <property type="component" value="Unassembled WGS sequence"/>
</dbReference>
<dbReference type="RefSeq" id="WP_169403654.1">
    <property type="nucleotide sequence ID" value="NZ_JAADJU010000007.1"/>
</dbReference>
<sequence>MSLSTPPPNNSNIFYLSQNNQGATPQSGNQSASPTKVQPTVNSWTDTVTPHILTRQADGRLHFAHVDNITLSAYALQSGERESRGVQDRPLGNNQSESVFNVSSKKTDPLTGHQVQATRRYLVQWREFPIQETWEKALTQPGYPPLKVVANPLDGGWTVEANDFLRAMAQSIYFYRGGPEVPPVDKETGLRRQGELLWADIDGQLFPVAEEKKTVLVPFSPTLSNFAPTIIPQQSPLTREITEYFIKTPPDKNIADWPPLPVVRDSSTGKWTPILSPVHINSLLELLGNAGLYGIGKQQDEVPGYTRLQAGKNLLHVANNITVKLPGVTLPAAIHHRGRLPPVPLSWDPLHKRYYILSDPQAFTPPTFTERESWGIRLMVLGIMVRDPIHSSVDLIKAMSGDAAAQERLGQLIQTGVSAEDSSTGGKIANIADGVLGLAFFAKSPKGAANIELMSWIATAIGKALLKQEFTVEELLSAYQSLQNLRYSADIPLQGQAQPTAGKTPIPGLHWLESKVVDAQALLQDRRYTNLWRHPEGKLYLKEPEQQLQYLPLIEENSQTFSELRPTDKGEGRHFTAGNDGQLREMTAAELKVYRAEQPTVQELSQRNFQLITFTHRDGSPGRGYSTVGEHAVKEVYLFDPSTRSFRLSGKSVAADGRVIGLAGGINPLQPGTSGIQRRNYSELEKQFREPRLLGISTAQPKYPLIKIDGMAENIAYRFRDVNAKGESRLNIVAHRVEIPGSHESGRLQIGDGQYPAADLVAALKNNNINLGDYQEIRVISPFSADIARELAKLTGKHTLGYQQNITLKGTAINAIHNVIATVAATQKTLPESNSEVRMKYGQYVQSMPLAERNSDKSFYIVEGHNESFSPPVAKRPYPQDNEVPAPAKRPAFVLSYAAEQWFNDNKLEDIPASNKLNAVAQQYVTNKTTLQRLDITLEQLANYYGFERDTVEAAIKDHFATLSALSEQAMKEKQRKRNQWFNDHQLTTNHGYGRGTDLAKLYLLHRSELEALNISRSQLSRHYGIGHETLNSAISRLSYRENLSELSAEARQWLTDNAGEMRAYGKVKSVAQFYLQHKTKLDQLDISLGDLAIHYNIANYGSLLTALWRLRGRPTLPELSKGAKQWLKDNPIQQGKDKIEEVAQLFIDNNNALTEKQISRDHLAQYYELDPEKLAAEITKAEQKNAVKLEADGYRGYLPARPISLKIENNAPLLVDATGKSITAQVMGDSSKISMAESPLWKAIPQHNKSEILNTLREVVMTDGAEQDSKLPGSDSRYAGMGDKYLEIFEDEKQPELGRQVRAKNDIPPYSFLSVYRGRLHNSLESLSQEMRKVGTYNANAYLYEVPEDMGGGVGKATVSAFGHGNKVACINTPQYRDGEVYAQANVAVLYAKGENQQKGVLPVIVSGAKHIKQGETLWLDYGASYNPSLDIQTGRYHGIIAKVAQENQCYFIIKNQSGKILHRFGPDGNLLNNEAVIPPQANKYLLVAQNVKNALVYDPAQMHNKKLKVILNVPRNDEGIYYALAKVLNPGKPVAELDIQKIKQLETPQQNIDIKQEPENTDHPEN</sequence>
<name>A0A848MJS1_9GAMM</name>